<sequence length="164" mass="19392">MQQNQLLNDLSFFFLQNAFITKKGKNIRSYAVNLGKEFPSFKKLKASVHKRSKWPDELWPMFFVEDCDEVDTAFSVWLDTYIAVKSILSKSTPDRSNSWKYYTKYHQITNNDLDKVNTYLSSLFPGAALIGTPIRRSDKIYRINLEYELAQFAINFYDYDSYNW</sequence>
<dbReference type="EMBL" id="CP123751">
    <property type="protein sequence ID" value="WHQ79941.1"/>
    <property type="molecule type" value="Genomic_DNA"/>
</dbReference>
<proteinExistence type="predicted"/>
<gene>
    <name evidence="1" type="ORF">QFF56_08355</name>
</gene>
<evidence type="ECO:0000313" key="1">
    <source>
        <dbReference type="EMBL" id="WHQ79941.1"/>
    </source>
</evidence>
<protein>
    <submittedName>
        <fullName evidence="1">Uncharacterized protein</fullName>
    </submittedName>
</protein>
<dbReference type="AlphaFoldDB" id="A0AAJ6JVY9"/>
<organism evidence="1 2">
    <name type="scientific">Ligilactobacillus animalis</name>
    <dbReference type="NCBI Taxonomy" id="1605"/>
    <lineage>
        <taxon>Bacteria</taxon>
        <taxon>Bacillati</taxon>
        <taxon>Bacillota</taxon>
        <taxon>Bacilli</taxon>
        <taxon>Lactobacillales</taxon>
        <taxon>Lactobacillaceae</taxon>
        <taxon>Ligilactobacillus</taxon>
    </lineage>
</organism>
<dbReference type="Proteomes" id="UP001238155">
    <property type="component" value="Chromosome"/>
</dbReference>
<dbReference type="RefSeq" id="WP_283534619.1">
    <property type="nucleotide sequence ID" value="NZ_CP123751.1"/>
</dbReference>
<name>A0AAJ6JVY9_9LACO</name>
<evidence type="ECO:0000313" key="2">
    <source>
        <dbReference type="Proteomes" id="UP001238155"/>
    </source>
</evidence>
<reference evidence="1" key="1">
    <citation type="submission" date="2023-04" db="EMBL/GenBank/DDBJ databases">
        <title>Four porcine-derived lactic acid bacteria strains analyses and their evaluation as potential probiotics based on genomics.</title>
        <authorList>
            <person name="Niu D."/>
        </authorList>
    </citation>
    <scope>NUCLEOTIDE SEQUENCE</scope>
    <source>
        <strain evidence="1">ZSB1</strain>
    </source>
</reference>
<accession>A0AAJ6JVY9</accession>